<dbReference type="AlphaFoldDB" id="A0A2I1H224"/>
<protein>
    <submittedName>
        <fullName evidence="1">Uncharacterized protein</fullName>
    </submittedName>
</protein>
<reference evidence="1 2" key="1">
    <citation type="submission" date="2015-10" db="EMBL/GenBank/DDBJ databases">
        <title>Genome analyses suggest a sexual origin of heterokaryosis in a supposedly ancient asexual fungus.</title>
        <authorList>
            <person name="Ropars J."/>
            <person name="Sedzielewska K."/>
            <person name="Noel J."/>
            <person name="Charron P."/>
            <person name="Farinelli L."/>
            <person name="Marton T."/>
            <person name="Kruger M."/>
            <person name="Pelin A."/>
            <person name="Brachmann A."/>
            <person name="Corradi N."/>
        </authorList>
    </citation>
    <scope>NUCLEOTIDE SEQUENCE [LARGE SCALE GENOMIC DNA]</scope>
    <source>
        <strain evidence="1 2">A4</strain>
    </source>
</reference>
<dbReference type="Proteomes" id="UP000234323">
    <property type="component" value="Unassembled WGS sequence"/>
</dbReference>
<sequence>MNLEKKIALTDESLTEDEKSEIIKMLNEAYDTHKIIDNKGIKRICENCQDECLTTLYCEHFVLNITNQFMVCPKIQRQKIILILPDGYCKDFCGIETTKKKLCIRL</sequence>
<evidence type="ECO:0000313" key="2">
    <source>
        <dbReference type="Proteomes" id="UP000234323"/>
    </source>
</evidence>
<comment type="caution">
    <text evidence="1">The sequence shown here is derived from an EMBL/GenBank/DDBJ whole genome shotgun (WGS) entry which is preliminary data.</text>
</comment>
<keyword evidence="2" id="KW-1185">Reference proteome</keyword>
<proteinExistence type="predicted"/>
<gene>
    <name evidence="1" type="ORF">RhiirA4_470869</name>
</gene>
<accession>A0A2I1H224</accession>
<organism evidence="1 2">
    <name type="scientific">Rhizophagus irregularis</name>
    <dbReference type="NCBI Taxonomy" id="588596"/>
    <lineage>
        <taxon>Eukaryota</taxon>
        <taxon>Fungi</taxon>
        <taxon>Fungi incertae sedis</taxon>
        <taxon>Mucoromycota</taxon>
        <taxon>Glomeromycotina</taxon>
        <taxon>Glomeromycetes</taxon>
        <taxon>Glomerales</taxon>
        <taxon>Glomeraceae</taxon>
        <taxon>Rhizophagus</taxon>
    </lineage>
</organism>
<evidence type="ECO:0000313" key="1">
    <source>
        <dbReference type="EMBL" id="PKY52935.1"/>
    </source>
</evidence>
<name>A0A2I1H224_9GLOM</name>
<dbReference type="EMBL" id="LLXI01001296">
    <property type="protein sequence ID" value="PKY52935.1"/>
    <property type="molecule type" value="Genomic_DNA"/>
</dbReference>